<evidence type="ECO:0000256" key="2">
    <source>
        <dbReference type="ARBA" id="ARBA00022741"/>
    </source>
</evidence>
<dbReference type="EMBL" id="PP496413">
    <property type="protein sequence ID" value="WYV98997.1"/>
    <property type="molecule type" value="Genomic_DNA"/>
</dbReference>
<keyword evidence="3" id="KW-0067">ATP-binding</keyword>
<reference evidence="6 7" key="1">
    <citation type="submission" date="2024-03" db="EMBL/GenBank/DDBJ databases">
        <title>Isolation and characterization of a phage collection against Pseudomonas putida.</title>
        <authorList>
            <person name="Brauer A."/>
            <person name="Rosendahl S."/>
            <person name="Kangsep A."/>
            <person name="Rikberg R."/>
            <person name="Lewanczyk A.C."/>
            <person name="Horak R."/>
            <person name="Tamman H."/>
        </authorList>
    </citation>
    <scope>NUCLEOTIDE SEQUENCE [LARGE SCALE GENOMIC DNA]</scope>
</reference>
<keyword evidence="7" id="KW-1185">Reference proteome</keyword>
<sequence>MENIEIVSELPPVPDKPKSRIADALKEARENFDLDTNVIGPKSFKQLEFMQSEATITVFGGAAGAGKSYLGVMDFLQYIHLPNFRGVMTRRTTPQLKGPGGLHEKCMDLFRLVDKNVKWKDKDGKFVFSSGAAIFLRHFETEADRDNFQGWEVNKFLVDEGQQFLETMVTYLQSRMRNPKCPEVQPHMKITCNPDYNSFLRKWIEWWLDPNTGIPIPERSGVTRWFVRLGGKMHWAGSREEAIELYGKKNLGPDDEDQVKPVSFKFIAANCFDNPILMLNNPDYVANLEAQPRVDRERLLDGSWLAREEGAGYFKEDWVHKIPMPPLTALKRVRAWDISGTLPSDTNPDPDWTAGVLMSKDKNSMYTVEHVVRERRRHGGVFDLILETAKQDGDDVQIIIPQDPGAAGKAYAAQLIRDLAEHGFYARMKATNKSKLTRFAPFAAVAESGGVNMVTDTWNEDYISELERFDGSRNIKDDMVDATSDAFNALSTDIHIPDFTVPEMTQSNHFRLY</sequence>
<evidence type="ECO:0000256" key="1">
    <source>
        <dbReference type="ARBA" id="ARBA00022612"/>
    </source>
</evidence>
<protein>
    <submittedName>
        <fullName evidence="6">Terminase large subunit</fullName>
    </submittedName>
</protein>
<evidence type="ECO:0000313" key="7">
    <source>
        <dbReference type="Proteomes" id="UP001438490"/>
    </source>
</evidence>
<dbReference type="Pfam" id="PF03237">
    <property type="entry name" value="Terminase_6N"/>
    <property type="match status" value="1"/>
</dbReference>
<dbReference type="InterPro" id="IPR006517">
    <property type="entry name" value="Phage_terminase_lsu-like_C"/>
</dbReference>
<evidence type="ECO:0000313" key="6">
    <source>
        <dbReference type="EMBL" id="WYV98997.1"/>
    </source>
</evidence>
<dbReference type="Pfam" id="PF17289">
    <property type="entry name" value="Terminase_6C"/>
    <property type="match status" value="1"/>
</dbReference>
<keyword evidence="4" id="KW-0231">Viral genome packaging</keyword>
<organism evidence="6 7">
    <name type="scientific">Pseudomonas phage vB_PpuM-Amme-3</name>
    <dbReference type="NCBI Taxonomy" id="3132617"/>
    <lineage>
        <taxon>Viruses</taxon>
        <taxon>Duplodnaviria</taxon>
        <taxon>Heunggongvirae</taxon>
        <taxon>Uroviricota</taxon>
        <taxon>Caudoviricetes</taxon>
        <taxon>Vandenendeviridae</taxon>
        <taxon>Gorskivirinae</taxon>
        <taxon>Tartuvirus</taxon>
        <taxon>Tartuvirus amme3</taxon>
    </lineage>
</organism>
<keyword evidence="2" id="KW-0547">Nucleotide-binding</keyword>
<accession>A0AAX4MWQ5</accession>
<dbReference type="InterPro" id="IPR027417">
    <property type="entry name" value="P-loop_NTPase"/>
</dbReference>
<keyword evidence="1" id="KW-1188">Viral release from host cell</keyword>
<dbReference type="GO" id="GO:0005524">
    <property type="term" value="F:ATP binding"/>
    <property type="evidence" value="ECO:0007669"/>
    <property type="project" value="UniProtKB-KW"/>
</dbReference>
<feature type="domain" description="Terminase large subunit gp17-like C-terminal" evidence="5">
    <location>
        <begin position="335"/>
        <end position="489"/>
    </location>
</feature>
<evidence type="ECO:0000256" key="4">
    <source>
        <dbReference type="ARBA" id="ARBA00023219"/>
    </source>
</evidence>
<proteinExistence type="predicted"/>
<name>A0AAX4MWQ5_9CAUD</name>
<evidence type="ECO:0000256" key="3">
    <source>
        <dbReference type="ARBA" id="ARBA00022840"/>
    </source>
</evidence>
<dbReference type="InterPro" id="IPR035421">
    <property type="entry name" value="Terminase_6C"/>
</dbReference>
<dbReference type="NCBIfam" id="TIGR01630">
    <property type="entry name" value="psiM2_ORF9"/>
    <property type="match status" value="1"/>
</dbReference>
<evidence type="ECO:0000259" key="5">
    <source>
        <dbReference type="Pfam" id="PF17289"/>
    </source>
</evidence>
<dbReference type="Proteomes" id="UP001438490">
    <property type="component" value="Segment"/>
</dbReference>
<gene>
    <name evidence="6" type="ORF">Amme3_00001</name>
</gene>
<dbReference type="Gene3D" id="3.40.50.300">
    <property type="entry name" value="P-loop containing nucleotide triphosphate hydrolases"/>
    <property type="match status" value="1"/>
</dbReference>